<keyword evidence="2" id="KW-0812">Transmembrane</keyword>
<keyword evidence="2" id="KW-1133">Transmembrane helix</keyword>
<proteinExistence type="predicted"/>
<dbReference type="CDD" id="cd05827">
    <property type="entry name" value="Sortase_C"/>
    <property type="match status" value="1"/>
</dbReference>
<dbReference type="EMBL" id="CP121208">
    <property type="protein sequence ID" value="WFM83631.1"/>
    <property type="molecule type" value="Genomic_DNA"/>
</dbReference>
<keyword evidence="2" id="KW-0472">Membrane</keyword>
<accession>A0ABY8FYM9</accession>
<dbReference type="InterPro" id="IPR023365">
    <property type="entry name" value="Sortase_dom-sf"/>
</dbReference>
<gene>
    <name evidence="3" type="ORF">P7079_01225</name>
</gene>
<dbReference type="InterPro" id="IPR005754">
    <property type="entry name" value="Sortase"/>
</dbReference>
<dbReference type="NCBIfam" id="NF033745">
    <property type="entry name" value="class_C_sortase"/>
    <property type="match status" value="1"/>
</dbReference>
<dbReference type="NCBIfam" id="TIGR01076">
    <property type="entry name" value="sortase_fam"/>
    <property type="match status" value="1"/>
</dbReference>
<feature type="transmembrane region" description="Helical" evidence="2">
    <location>
        <begin position="270"/>
        <end position="290"/>
    </location>
</feature>
<feature type="transmembrane region" description="Helical" evidence="2">
    <location>
        <begin position="27"/>
        <end position="47"/>
    </location>
</feature>
<dbReference type="Gene3D" id="2.40.260.10">
    <property type="entry name" value="Sortase"/>
    <property type="match status" value="1"/>
</dbReference>
<evidence type="ECO:0000313" key="3">
    <source>
        <dbReference type="EMBL" id="WFM83631.1"/>
    </source>
</evidence>
<dbReference type="SUPFAM" id="SSF63817">
    <property type="entry name" value="Sortase"/>
    <property type="match status" value="1"/>
</dbReference>
<organism evidence="3 4">
    <name type="scientific">Arcanobacterium canis</name>
    <dbReference type="NCBI Taxonomy" id="999183"/>
    <lineage>
        <taxon>Bacteria</taxon>
        <taxon>Bacillati</taxon>
        <taxon>Actinomycetota</taxon>
        <taxon>Actinomycetes</taxon>
        <taxon>Actinomycetales</taxon>
        <taxon>Actinomycetaceae</taxon>
        <taxon>Arcanobacterium</taxon>
    </lineage>
</organism>
<name>A0ABY8FYM9_9ACTO</name>
<keyword evidence="1" id="KW-0378">Hydrolase</keyword>
<reference evidence="3 4" key="1">
    <citation type="submission" date="2023-03" db="EMBL/GenBank/DDBJ databases">
        <title>Complete genome of Arcanobacterium canis strain DSM 25104 isolated in 2010 from a canine otitis externa in Germany.</title>
        <authorList>
            <person name="Borowiak M."/>
            <person name="Kreitlow A."/>
            <person name="Malorny B."/>
            <person name="Laemmler C."/>
            <person name="Prenger-Berninghoff E."/>
            <person name="Ploetz M."/>
            <person name="Abdulmawjood A."/>
        </authorList>
    </citation>
    <scope>NUCLEOTIDE SEQUENCE [LARGE SCALE GENOMIC DNA]</scope>
    <source>
        <strain evidence="3 4">DSM 25104</strain>
    </source>
</reference>
<evidence type="ECO:0000313" key="4">
    <source>
        <dbReference type="Proteomes" id="UP001215216"/>
    </source>
</evidence>
<dbReference type="InterPro" id="IPR042002">
    <property type="entry name" value="Sortase_C"/>
</dbReference>
<dbReference type="Pfam" id="PF04203">
    <property type="entry name" value="Sortase"/>
    <property type="match status" value="1"/>
</dbReference>
<keyword evidence="4" id="KW-1185">Reference proteome</keyword>
<evidence type="ECO:0000256" key="1">
    <source>
        <dbReference type="ARBA" id="ARBA00022801"/>
    </source>
</evidence>
<dbReference type="RefSeq" id="WP_278013026.1">
    <property type="nucleotide sequence ID" value="NZ_CP121208.1"/>
</dbReference>
<protein>
    <submittedName>
        <fullName evidence="3">Class C sortase</fullName>
    </submittedName>
</protein>
<evidence type="ECO:0000256" key="2">
    <source>
        <dbReference type="SAM" id="Phobius"/>
    </source>
</evidence>
<dbReference type="Proteomes" id="UP001215216">
    <property type="component" value="Chromosome"/>
</dbReference>
<sequence length="318" mass="35334">MSTHIIAESQKVEGKQPVAETSVWGRIALPLILATISIVIMLYPVVVTQLKNLEQMRVSAEYSQQETAVNPQELSKEFTSAQKYNATRAQGPILDPWLARISKDNRDYQAYLSELNTFEVMGRLVIPAINVDLPVYHGTGEDSLQRGVGHLYGSDLPVGGQGTHSVLTSHSGLRNATLFDNLVNLKKGDSFYIGVAGQRLKYQVYETQVVLPNEIESLNQVKGKDLVTLITCTPYGINSHRLLVHAERVPMDETEEVAVFNEPSTLNWQWWMFALMAAALALALGMGVWARNQVRATRVHKSHSCETETPLFTGKNNS</sequence>